<comment type="subcellular location">
    <subcellularLocation>
        <location evidence="2">Membrane</location>
        <topology evidence="2">Multi-pass membrane protein</topology>
    </subcellularLocation>
</comment>
<dbReference type="KEGG" id="tpro:Ga0080559_TMP2682"/>
<dbReference type="STRING" id="1229727.Ga0080559_TMP2682"/>
<name>A0A1U7D5U8_9RHOB</name>
<evidence type="ECO:0000313" key="16">
    <source>
        <dbReference type="Proteomes" id="UP000186559"/>
    </source>
</evidence>
<dbReference type="PRINTS" id="PR00410">
    <property type="entry name" value="PHEHYDRXLASE"/>
</dbReference>
<dbReference type="InterPro" id="IPR017927">
    <property type="entry name" value="FAD-bd_FR_type"/>
</dbReference>
<evidence type="ECO:0000259" key="14">
    <source>
        <dbReference type="PROSITE" id="PS51384"/>
    </source>
</evidence>
<keyword evidence="4 13" id="KW-0812">Transmembrane</keyword>
<evidence type="ECO:0000256" key="10">
    <source>
        <dbReference type="ARBA" id="ARBA00023004"/>
    </source>
</evidence>
<dbReference type="GO" id="GO:0016491">
    <property type="term" value="F:oxidoreductase activity"/>
    <property type="evidence" value="ECO:0007669"/>
    <property type="project" value="UniProtKB-KW"/>
</dbReference>
<keyword evidence="3" id="KW-0285">Flavoprotein</keyword>
<feature type="domain" description="FAD-binding FR-type" evidence="14">
    <location>
        <begin position="212"/>
        <end position="312"/>
    </location>
</feature>
<feature type="transmembrane region" description="Helical" evidence="13">
    <location>
        <begin position="86"/>
        <end position="106"/>
    </location>
</feature>
<keyword evidence="5" id="KW-0001">2Fe-2S</keyword>
<keyword evidence="11" id="KW-0411">Iron-sulfur</keyword>
<comment type="cofactor">
    <cofactor evidence="1">
        <name>FAD</name>
        <dbReference type="ChEBI" id="CHEBI:57692"/>
    </cofactor>
</comment>
<dbReference type="GO" id="GO:0046872">
    <property type="term" value="F:metal ion binding"/>
    <property type="evidence" value="ECO:0007669"/>
    <property type="project" value="UniProtKB-KW"/>
</dbReference>
<dbReference type="InterPro" id="IPR013112">
    <property type="entry name" value="FAD-bd_8"/>
</dbReference>
<dbReference type="InterPro" id="IPR017938">
    <property type="entry name" value="Riboflavin_synthase-like_b-brl"/>
</dbReference>
<dbReference type="Gene3D" id="2.40.30.10">
    <property type="entry name" value="Translation factors"/>
    <property type="match status" value="1"/>
</dbReference>
<keyword evidence="8 13" id="KW-1133">Transmembrane helix</keyword>
<dbReference type="InterPro" id="IPR039261">
    <property type="entry name" value="FNR_nucleotide-bd"/>
</dbReference>
<feature type="transmembrane region" description="Helical" evidence="13">
    <location>
        <begin position="183"/>
        <end position="205"/>
    </location>
</feature>
<dbReference type="SUPFAM" id="SSF63380">
    <property type="entry name" value="Riboflavin synthase domain-like"/>
    <property type="match status" value="1"/>
</dbReference>
<keyword evidence="6" id="KW-0479">Metal-binding</keyword>
<keyword evidence="7" id="KW-0274">FAD</keyword>
<keyword evidence="12 13" id="KW-0472">Membrane</keyword>
<dbReference type="InterPro" id="IPR013130">
    <property type="entry name" value="Fe3_Rdtase_TM_dom"/>
</dbReference>
<protein>
    <submittedName>
        <fullName evidence="15">Putative ferric reductase</fullName>
    </submittedName>
</protein>
<dbReference type="Gene3D" id="3.40.50.80">
    <property type="entry name" value="Nucleotide-binding domain of ferredoxin-NADP reductase (FNR) module"/>
    <property type="match status" value="1"/>
</dbReference>
<organism evidence="15 16">
    <name type="scientific">Salipiger profundus</name>
    <dbReference type="NCBI Taxonomy" id="1229727"/>
    <lineage>
        <taxon>Bacteria</taxon>
        <taxon>Pseudomonadati</taxon>
        <taxon>Pseudomonadota</taxon>
        <taxon>Alphaproteobacteria</taxon>
        <taxon>Rhodobacterales</taxon>
        <taxon>Roseobacteraceae</taxon>
        <taxon>Salipiger</taxon>
    </lineage>
</organism>
<feature type="transmembrane region" description="Helical" evidence="13">
    <location>
        <begin position="158"/>
        <end position="177"/>
    </location>
</feature>
<keyword evidence="9" id="KW-0560">Oxidoreductase</keyword>
<dbReference type="EMBL" id="CP014796">
    <property type="protein sequence ID" value="APX23478.1"/>
    <property type="molecule type" value="Genomic_DNA"/>
</dbReference>
<sequence>MTDVSLPRRRGLPPLLLAILYAAAVLLPLAFSAATGEAHRQISMQAAAATGTVAAAMILLQMVTSGRFEVISGRIGIDVTMAFHKWAAPLALAFALAHVAFLVGLPDAERPARFARRLEIFLTADSLGDARLALILLALLVVMALLRDRLPMRYQVWRASHALGAVALVALLVWHVLGDGRMGPMGLALWIGFGLAVTLPALWIYAKRLTRPATDCWTVAAIRKVTPRIWEMTLENPAGQPLAFRAGQFVWASVGGRRLPLHDHPFSIASAPHERQLRLLIQEAGDFTSSLAAVTPGTRVGIDGPHGSFGLGDAPRGGLVLIAGGVGIAPILSILRDVARRGSDVPVRFAYSVHDVADLIPKALYRPALKALGITPLLTATTGTGDGVARGRLGPEQMTQLLDGLDPARTDVLICGPGPLMTSLTDTLAGLGVPLSRIDYERFSYGAGTLSAKDKRRLGAVGLLFAALTAAIAAYSLA</sequence>
<dbReference type="OrthoDB" id="9792185at2"/>
<dbReference type="SUPFAM" id="SSF52343">
    <property type="entry name" value="Ferredoxin reductase-like, C-terminal NADP-linked domain"/>
    <property type="match status" value="1"/>
</dbReference>
<accession>A0A1U7D5U8</accession>
<dbReference type="Proteomes" id="UP000186559">
    <property type="component" value="Chromosome"/>
</dbReference>
<proteinExistence type="predicted"/>
<dbReference type="PANTHER" id="PTHR47354">
    <property type="entry name" value="NADH OXIDOREDUCTASE HCR"/>
    <property type="match status" value="1"/>
</dbReference>
<evidence type="ECO:0000256" key="12">
    <source>
        <dbReference type="ARBA" id="ARBA00023136"/>
    </source>
</evidence>
<keyword evidence="10" id="KW-0408">Iron</keyword>
<evidence type="ECO:0000256" key="8">
    <source>
        <dbReference type="ARBA" id="ARBA00022989"/>
    </source>
</evidence>
<evidence type="ECO:0000256" key="1">
    <source>
        <dbReference type="ARBA" id="ARBA00001974"/>
    </source>
</evidence>
<dbReference type="PROSITE" id="PS51384">
    <property type="entry name" value="FAD_FR"/>
    <property type="match status" value="1"/>
</dbReference>
<dbReference type="GO" id="GO:0051537">
    <property type="term" value="F:2 iron, 2 sulfur cluster binding"/>
    <property type="evidence" value="ECO:0007669"/>
    <property type="project" value="UniProtKB-KW"/>
</dbReference>
<evidence type="ECO:0000256" key="5">
    <source>
        <dbReference type="ARBA" id="ARBA00022714"/>
    </source>
</evidence>
<evidence type="ECO:0000313" key="15">
    <source>
        <dbReference type="EMBL" id="APX23478.1"/>
    </source>
</evidence>
<dbReference type="RefSeq" id="WP_076623514.1">
    <property type="nucleotide sequence ID" value="NZ_BMEW01000009.1"/>
</dbReference>
<feature type="transmembrane region" description="Helical" evidence="13">
    <location>
        <begin position="42"/>
        <end position="65"/>
    </location>
</feature>
<evidence type="ECO:0000256" key="7">
    <source>
        <dbReference type="ARBA" id="ARBA00022827"/>
    </source>
</evidence>
<dbReference type="Pfam" id="PF01794">
    <property type="entry name" value="Ferric_reduct"/>
    <property type="match status" value="1"/>
</dbReference>
<dbReference type="InterPro" id="IPR001433">
    <property type="entry name" value="OxRdtase_FAD/NAD-bd"/>
</dbReference>
<evidence type="ECO:0000256" key="3">
    <source>
        <dbReference type="ARBA" id="ARBA00022630"/>
    </source>
</evidence>
<evidence type="ECO:0000256" key="13">
    <source>
        <dbReference type="SAM" id="Phobius"/>
    </source>
</evidence>
<dbReference type="GO" id="GO:0016020">
    <property type="term" value="C:membrane"/>
    <property type="evidence" value="ECO:0007669"/>
    <property type="project" value="UniProtKB-SubCell"/>
</dbReference>
<feature type="transmembrane region" description="Helical" evidence="13">
    <location>
        <begin position="126"/>
        <end position="146"/>
    </location>
</feature>
<keyword evidence="16" id="KW-1185">Reference proteome</keyword>
<reference evidence="15 16" key="1">
    <citation type="submission" date="2016-03" db="EMBL/GenBank/DDBJ databases">
        <title>Deep-sea bacteria in the southern Pacific.</title>
        <authorList>
            <person name="Tang K."/>
        </authorList>
    </citation>
    <scope>NUCLEOTIDE SEQUENCE [LARGE SCALE GENOMIC DNA]</scope>
    <source>
        <strain evidence="15 16">JLT2016</strain>
    </source>
</reference>
<dbReference type="InterPro" id="IPR050415">
    <property type="entry name" value="MRET"/>
</dbReference>
<feature type="transmembrane region" description="Helical" evidence="13">
    <location>
        <begin position="458"/>
        <end position="477"/>
    </location>
</feature>
<evidence type="ECO:0000256" key="11">
    <source>
        <dbReference type="ARBA" id="ARBA00023014"/>
    </source>
</evidence>
<evidence type="ECO:0000256" key="2">
    <source>
        <dbReference type="ARBA" id="ARBA00004141"/>
    </source>
</evidence>
<dbReference type="GO" id="GO:0050660">
    <property type="term" value="F:flavin adenine dinucleotide binding"/>
    <property type="evidence" value="ECO:0007669"/>
    <property type="project" value="TreeGrafter"/>
</dbReference>
<dbReference type="Pfam" id="PF08022">
    <property type="entry name" value="FAD_binding_8"/>
    <property type="match status" value="1"/>
</dbReference>
<evidence type="ECO:0000256" key="4">
    <source>
        <dbReference type="ARBA" id="ARBA00022692"/>
    </source>
</evidence>
<dbReference type="PANTHER" id="PTHR47354:SF8">
    <property type="entry name" value="1,2-PHENYLACETYL-COA EPOXIDASE, SUBUNIT E"/>
    <property type="match status" value="1"/>
</dbReference>
<dbReference type="Pfam" id="PF00175">
    <property type="entry name" value="NAD_binding_1"/>
    <property type="match status" value="1"/>
</dbReference>
<gene>
    <name evidence="15" type="ORF">Ga0080559_TMP2682</name>
</gene>
<evidence type="ECO:0000256" key="9">
    <source>
        <dbReference type="ARBA" id="ARBA00023002"/>
    </source>
</evidence>
<dbReference type="AlphaFoldDB" id="A0A1U7D5U8"/>
<evidence type="ECO:0000256" key="6">
    <source>
        <dbReference type="ARBA" id="ARBA00022723"/>
    </source>
</evidence>